<keyword evidence="2" id="KW-0436">Ligase</keyword>
<dbReference type="EMBL" id="HF547348">
    <property type="protein sequence ID" value="CCO06752.1"/>
    <property type="molecule type" value="Genomic_DNA"/>
</dbReference>
<dbReference type="InterPro" id="IPR000873">
    <property type="entry name" value="AMP-dep_synth/lig_dom"/>
</dbReference>
<dbReference type="GO" id="GO:0016874">
    <property type="term" value="F:ligase activity"/>
    <property type="evidence" value="ECO:0007669"/>
    <property type="project" value="UniProtKB-KW"/>
</dbReference>
<evidence type="ECO:0000313" key="4">
    <source>
        <dbReference type="Proteomes" id="UP000191931"/>
    </source>
</evidence>
<reference evidence="2" key="2">
    <citation type="submission" date="2012-12" db="EMBL/GenBank/DDBJ databases">
        <title>Region harboring genes involved in magnetosome formation of Candidatus Desulfamplus magnetosmortis.</title>
        <authorList>
            <person name="Lefevre C.T."/>
            <person name="Bazylinski D.A."/>
        </authorList>
    </citation>
    <scope>NUCLEOTIDE SEQUENCE</scope>
    <source>
        <strain evidence="2">BW-1</strain>
    </source>
</reference>
<keyword evidence="4" id="KW-1185">Reference proteome</keyword>
<dbReference type="Pfam" id="PF00501">
    <property type="entry name" value="AMP-binding"/>
    <property type="match status" value="1"/>
</dbReference>
<evidence type="ECO:0000259" key="1">
    <source>
        <dbReference type="Pfam" id="PF00501"/>
    </source>
</evidence>
<proteinExistence type="predicted"/>
<dbReference type="PANTHER" id="PTHR43845">
    <property type="entry name" value="BLR5969 PROTEIN"/>
    <property type="match status" value="1"/>
</dbReference>
<evidence type="ECO:0000313" key="2">
    <source>
        <dbReference type="EMBL" id="CCO06752.1"/>
    </source>
</evidence>
<organism evidence="2">
    <name type="scientific">Desulfamplus magnetovallimortis</name>
    <dbReference type="NCBI Taxonomy" id="1246637"/>
    <lineage>
        <taxon>Bacteria</taxon>
        <taxon>Pseudomonadati</taxon>
        <taxon>Thermodesulfobacteriota</taxon>
        <taxon>Desulfobacteria</taxon>
        <taxon>Desulfobacterales</taxon>
        <taxon>Desulfobacteraceae</taxon>
        <taxon>Desulfamplus</taxon>
    </lineage>
</organism>
<protein>
    <submittedName>
        <fullName evidence="2">AMP-dependent synthetase and ligase</fullName>
    </submittedName>
</protein>
<dbReference type="PANTHER" id="PTHR43845:SF1">
    <property type="entry name" value="BLR5969 PROTEIN"/>
    <property type="match status" value="1"/>
</dbReference>
<evidence type="ECO:0000313" key="3">
    <source>
        <dbReference type="EMBL" id="SLM32803.1"/>
    </source>
</evidence>
<dbReference type="RefSeq" id="WP_186441031.1">
    <property type="nucleotide sequence ID" value="NZ_LT828540.1"/>
</dbReference>
<feature type="domain" description="AMP-dependent synthetase/ligase" evidence="1">
    <location>
        <begin position="134"/>
        <end position="346"/>
    </location>
</feature>
<dbReference type="InterPro" id="IPR045851">
    <property type="entry name" value="AMP-bd_C_sf"/>
</dbReference>
<gene>
    <name evidence="2" type="ORF">DEMABW1_80146</name>
    <name evidence="3" type="ORF">MTBBW1_80146</name>
</gene>
<sequence length="491" mass="54298">MTITPENTILSNERGLIVDSPLRQYAHLQYADSEKILDVQFRLLNEQLDYAFSKSPYYRRLFNGAEKNWKALTPFKGAEESGKVLAPFKDAEESRNSLTLFKSLDGKFQGLSSMEDLAQIPFTEKAHLENAGDFLTVSPEEIVDICLTSATTGPHPTMVPQTAGDIARLAYNEEMAFRIAGITASDTVMICAAMDRCFMAGLAYFMGSLKLQTTAVRAGSSNAAHLWELVKLTKPTVIIGVPSLMHLIGTYAIENKEHPDSSGIKKLVAIGEPIRDGNLDLLTMATALESMWDAPIFSTYASTELATTFCECESRCGGHLRPEMNVIEIVDENGKNLPDGEPGEVITTPLGITGMPLIRFRTNDISFIIDKPCSCGRTTKRLAPVLGRKNQMLKYKGTTVFPNAIISALEGDARFHTGFVEALKNQDGTDRVTLFVSLTEPASGTSWLEEKIRAKVRVVPEIQVISCEKADNIVYQFNKKRKRTIFFDKRG</sequence>
<dbReference type="AlphaFoldDB" id="L0R5F9"/>
<accession>L0R5F9</accession>
<dbReference type="STRING" id="1246637.MTBBW1_80146"/>
<dbReference type="InterPro" id="IPR042099">
    <property type="entry name" value="ANL_N_sf"/>
</dbReference>
<name>L0R5F9_9BACT</name>
<reference evidence="2" key="1">
    <citation type="submission" date="2012-10" db="EMBL/GenBank/DDBJ databases">
        <authorList>
            <person name="Lefevre C."/>
        </authorList>
    </citation>
    <scope>NUCLEOTIDE SEQUENCE</scope>
    <source>
        <strain evidence="2">BW-1</strain>
    </source>
</reference>
<dbReference type="SUPFAM" id="SSF56801">
    <property type="entry name" value="Acetyl-CoA synthetase-like"/>
    <property type="match status" value="1"/>
</dbReference>
<dbReference type="Gene3D" id="3.30.300.30">
    <property type="match status" value="1"/>
</dbReference>
<dbReference type="EMBL" id="FWEV01000325">
    <property type="protein sequence ID" value="SLM32803.1"/>
    <property type="molecule type" value="Genomic_DNA"/>
</dbReference>
<dbReference type="Proteomes" id="UP000191931">
    <property type="component" value="Unassembled WGS sequence"/>
</dbReference>
<dbReference type="Gene3D" id="3.40.50.12780">
    <property type="entry name" value="N-terminal domain of ligase-like"/>
    <property type="match status" value="2"/>
</dbReference>
<reference evidence="3 4" key="3">
    <citation type="submission" date="2017-03" db="EMBL/GenBank/DDBJ databases">
        <authorList>
            <person name="Afonso C.L."/>
            <person name="Miller P.J."/>
            <person name="Scott M.A."/>
            <person name="Spackman E."/>
            <person name="Goraichik I."/>
            <person name="Dimitrov K.M."/>
            <person name="Suarez D.L."/>
            <person name="Swayne D.E."/>
        </authorList>
    </citation>
    <scope>NUCLEOTIDE SEQUENCE [LARGE SCALE GENOMIC DNA]</scope>
    <source>
        <strain evidence="3">PRJEB14757</strain>
    </source>
</reference>